<proteinExistence type="predicted"/>
<dbReference type="Proteomes" id="UP000179284">
    <property type="component" value="Chromosome I"/>
</dbReference>
<keyword evidence="1" id="KW-0175">Coiled coil</keyword>
<feature type="compositionally biased region" description="Basic and acidic residues" evidence="2">
    <location>
        <begin position="17"/>
        <end position="39"/>
    </location>
</feature>
<feature type="region of interest" description="Disordered" evidence="2">
    <location>
        <begin position="1"/>
        <end position="41"/>
    </location>
</feature>
<dbReference type="AlphaFoldDB" id="A0A1D9NZG3"/>
<feature type="region of interest" description="Disordered" evidence="2">
    <location>
        <begin position="275"/>
        <end position="302"/>
    </location>
</feature>
<evidence type="ECO:0000313" key="3">
    <source>
        <dbReference type="EMBL" id="AOZ95653.1"/>
    </source>
</evidence>
<evidence type="ECO:0000313" key="4">
    <source>
        <dbReference type="Proteomes" id="UP000179284"/>
    </source>
</evidence>
<accession>A0A1D9NZG3</accession>
<dbReference type="EMBL" id="CP017831">
    <property type="protein sequence ID" value="AOZ95653.1"/>
    <property type="molecule type" value="Genomic_DNA"/>
</dbReference>
<name>A0A1D9NZG3_9FIRM</name>
<organism evidence="3 4">
    <name type="scientific">Butyrivibrio hungatei</name>
    <dbReference type="NCBI Taxonomy" id="185008"/>
    <lineage>
        <taxon>Bacteria</taxon>
        <taxon>Bacillati</taxon>
        <taxon>Bacillota</taxon>
        <taxon>Clostridia</taxon>
        <taxon>Lachnospirales</taxon>
        <taxon>Lachnospiraceae</taxon>
        <taxon>Butyrivibrio</taxon>
    </lineage>
</organism>
<dbReference type="OrthoDB" id="1997688at2"/>
<reference evidence="4" key="1">
    <citation type="submission" date="2016-10" db="EMBL/GenBank/DDBJ databases">
        <title>The complete genome sequence of the rumen bacterium Butyrivibrio hungatei MB2003.</title>
        <authorList>
            <person name="Palevich N."/>
            <person name="Kelly W.J."/>
            <person name="Leahy S.C."/>
            <person name="Altermann E."/>
            <person name="Rakonjac J."/>
            <person name="Attwood G.T."/>
        </authorList>
    </citation>
    <scope>NUCLEOTIDE SEQUENCE [LARGE SCALE GENOMIC DNA]</scope>
    <source>
        <strain evidence="4">MB2003</strain>
    </source>
</reference>
<evidence type="ECO:0000256" key="1">
    <source>
        <dbReference type="SAM" id="Coils"/>
    </source>
</evidence>
<feature type="compositionally biased region" description="Basic and acidic residues" evidence="2">
    <location>
        <begin position="240"/>
        <end position="263"/>
    </location>
</feature>
<feature type="compositionally biased region" description="Basic and acidic residues" evidence="2">
    <location>
        <begin position="275"/>
        <end position="299"/>
    </location>
</feature>
<feature type="region of interest" description="Disordered" evidence="2">
    <location>
        <begin position="223"/>
        <end position="263"/>
    </location>
</feature>
<evidence type="ECO:0000256" key="2">
    <source>
        <dbReference type="SAM" id="MobiDB-lite"/>
    </source>
</evidence>
<protein>
    <submittedName>
        <fullName evidence="3">Uncharacterized protein</fullName>
    </submittedName>
</protein>
<dbReference type="KEGG" id="bhu:bhn_I0619"/>
<feature type="coiled-coil region" evidence="1">
    <location>
        <begin position="84"/>
        <end position="118"/>
    </location>
</feature>
<dbReference type="RefSeq" id="WP_071175408.1">
    <property type="nucleotide sequence ID" value="NZ_CP017831.1"/>
</dbReference>
<sequence length="352" mass="40453">MRIEQNKDVSNSIQAQDRSKKEIDSNPKKKGEKQTEKNDQSISIDGVDLFGGRLVETRQAFAKRQAYKVVSEAFKSEKKIDRIMEHISDEITRLKELIGEIKLEQRERKEQIEQLKEEYGIDTKSLEYRSYFNDPFLPKEDRVEVSADDAAKFREFAQRVTEIASMGSKDKDDLEKAERALQANVYAYSEIRKERDKSQDMVNAQEAADGILDAANEETKVLLAKEAVDHIDEEQEEREEQAKEASEKKKEEKKEEAEKLEKEALQQEIIENIKEHMAENQRTSADIKRATARKERAQADEMDVVGAKKTVITEDLTTKDIQSEVDIAITKILNELSLVNEDIKGNVVDELI</sequence>
<keyword evidence="4" id="KW-1185">Reference proteome</keyword>
<gene>
    <name evidence="3" type="ORF">bhn_I0619</name>
</gene>